<evidence type="ECO:0000313" key="9">
    <source>
        <dbReference type="Proteomes" id="UP000320055"/>
    </source>
</evidence>
<dbReference type="EMBL" id="CAACVJ010000545">
    <property type="protein sequence ID" value="VEP17310.1"/>
    <property type="molecule type" value="Genomic_DNA"/>
</dbReference>
<feature type="transmembrane region" description="Helical" evidence="7">
    <location>
        <begin position="137"/>
        <end position="157"/>
    </location>
</feature>
<dbReference type="CDD" id="cd06173">
    <property type="entry name" value="MFS_MefA_like"/>
    <property type="match status" value="1"/>
</dbReference>
<keyword evidence="6 7" id="KW-0472">Membrane</keyword>
<evidence type="ECO:0000256" key="2">
    <source>
        <dbReference type="ARBA" id="ARBA00022448"/>
    </source>
</evidence>
<protein>
    <submittedName>
        <fullName evidence="8">Major Facilitator Superfamily transporter</fullName>
    </submittedName>
</protein>
<keyword evidence="4 7" id="KW-0812">Transmembrane</keyword>
<dbReference type="InterPro" id="IPR010290">
    <property type="entry name" value="TM_effector"/>
</dbReference>
<keyword evidence="5 7" id="KW-1133">Transmembrane helix</keyword>
<dbReference type="PANTHER" id="PTHR23513">
    <property type="entry name" value="INTEGRAL MEMBRANE EFFLUX PROTEIN-RELATED"/>
    <property type="match status" value="1"/>
</dbReference>
<dbReference type="GO" id="GO:0005886">
    <property type="term" value="C:plasma membrane"/>
    <property type="evidence" value="ECO:0007669"/>
    <property type="project" value="UniProtKB-SubCell"/>
</dbReference>
<proteinExistence type="predicted"/>
<dbReference type="AlphaFoldDB" id="A0A563W0X0"/>
<feature type="transmembrane region" description="Helical" evidence="7">
    <location>
        <begin position="36"/>
        <end position="61"/>
    </location>
</feature>
<dbReference type="Pfam" id="PF05977">
    <property type="entry name" value="MFS_3"/>
    <property type="match status" value="1"/>
</dbReference>
<evidence type="ECO:0000256" key="1">
    <source>
        <dbReference type="ARBA" id="ARBA00004651"/>
    </source>
</evidence>
<evidence type="ECO:0000256" key="5">
    <source>
        <dbReference type="ARBA" id="ARBA00022989"/>
    </source>
</evidence>
<gene>
    <name evidence="8" type="ORF">H1P_590002</name>
</gene>
<keyword evidence="9" id="KW-1185">Reference proteome</keyword>
<dbReference type="PANTHER" id="PTHR23513:SF6">
    <property type="entry name" value="MAJOR FACILITATOR SUPERFAMILY ASSOCIATED DOMAIN-CONTAINING PROTEIN"/>
    <property type="match status" value="1"/>
</dbReference>
<dbReference type="SUPFAM" id="SSF103473">
    <property type="entry name" value="MFS general substrate transporter"/>
    <property type="match status" value="1"/>
</dbReference>
<organism evidence="8 9">
    <name type="scientific">Hyella patelloides LEGE 07179</name>
    <dbReference type="NCBI Taxonomy" id="945734"/>
    <lineage>
        <taxon>Bacteria</taxon>
        <taxon>Bacillati</taxon>
        <taxon>Cyanobacteriota</taxon>
        <taxon>Cyanophyceae</taxon>
        <taxon>Pleurocapsales</taxon>
        <taxon>Hyellaceae</taxon>
        <taxon>Hyella</taxon>
    </lineage>
</organism>
<keyword evidence="3" id="KW-1003">Cell membrane</keyword>
<accession>A0A563W0X0</accession>
<dbReference type="InterPro" id="IPR036259">
    <property type="entry name" value="MFS_trans_sf"/>
</dbReference>
<evidence type="ECO:0000256" key="4">
    <source>
        <dbReference type="ARBA" id="ARBA00022692"/>
    </source>
</evidence>
<dbReference type="Proteomes" id="UP000320055">
    <property type="component" value="Unassembled WGS sequence"/>
</dbReference>
<name>A0A563W0X0_9CYAN</name>
<feature type="transmembrane region" description="Helical" evidence="7">
    <location>
        <begin position="96"/>
        <end position="116"/>
    </location>
</feature>
<comment type="subcellular location">
    <subcellularLocation>
        <location evidence="1">Cell membrane</location>
        <topology evidence="1">Multi-pass membrane protein</topology>
    </subcellularLocation>
</comment>
<feature type="transmembrane region" description="Helical" evidence="7">
    <location>
        <begin position="68"/>
        <end position="90"/>
    </location>
</feature>
<keyword evidence="2" id="KW-0813">Transport</keyword>
<dbReference type="RefSeq" id="WP_246141602.1">
    <property type="nucleotide sequence ID" value="NZ_LR213818.1"/>
</dbReference>
<dbReference type="Gene3D" id="1.20.1250.20">
    <property type="entry name" value="MFS general substrate transporter like domains"/>
    <property type="match status" value="1"/>
</dbReference>
<evidence type="ECO:0000256" key="7">
    <source>
        <dbReference type="SAM" id="Phobius"/>
    </source>
</evidence>
<evidence type="ECO:0000256" key="3">
    <source>
        <dbReference type="ARBA" id="ARBA00022475"/>
    </source>
</evidence>
<reference evidence="8 9" key="1">
    <citation type="submission" date="2019-01" db="EMBL/GenBank/DDBJ databases">
        <authorList>
            <person name="Brito A."/>
        </authorList>
    </citation>
    <scope>NUCLEOTIDE SEQUENCE [LARGE SCALE GENOMIC DNA]</scope>
    <source>
        <strain evidence="8">1</strain>
    </source>
</reference>
<evidence type="ECO:0000313" key="8">
    <source>
        <dbReference type="EMBL" id="VEP17310.1"/>
    </source>
</evidence>
<sequence>MRKFILIWFGQLVSTIGSHMSEFALTLWAWQLTGSATALALVGFFSQVPRIFISLFAGIIVDRTNRKYLMILGDGIAAISTLAILILYLIGQLAIWHLYLAALINGGFGQIQQLAYSTSITLLVSSKNYTRANSMKWIVHYGSSIIAPGIAGFLYPIFGLGGILPIDLMTFFIANATLLWISIPQPQPDDNFSQEKLDEPIPLI</sequence>
<evidence type="ECO:0000256" key="6">
    <source>
        <dbReference type="ARBA" id="ARBA00023136"/>
    </source>
</evidence>